<reference evidence="2 3" key="1">
    <citation type="submission" date="2015-01" db="EMBL/GenBank/DDBJ databases">
        <title>The Genome Sequence of Capronia semiimmersa CBS27337.</title>
        <authorList>
            <consortium name="The Broad Institute Genomics Platform"/>
            <person name="Cuomo C."/>
            <person name="de Hoog S."/>
            <person name="Gorbushina A."/>
            <person name="Stielow B."/>
            <person name="Teixiera M."/>
            <person name="Abouelleil A."/>
            <person name="Chapman S.B."/>
            <person name="Priest M."/>
            <person name="Young S.K."/>
            <person name="Wortman J."/>
            <person name="Nusbaum C."/>
            <person name="Birren B."/>
        </authorList>
    </citation>
    <scope>NUCLEOTIDE SEQUENCE [LARGE SCALE GENOMIC DNA]</scope>
    <source>
        <strain evidence="2 3">CBS 27337</strain>
    </source>
</reference>
<organism evidence="2 3">
    <name type="scientific">Phialophora macrospora</name>
    <dbReference type="NCBI Taxonomy" id="1851006"/>
    <lineage>
        <taxon>Eukaryota</taxon>
        <taxon>Fungi</taxon>
        <taxon>Dikarya</taxon>
        <taxon>Ascomycota</taxon>
        <taxon>Pezizomycotina</taxon>
        <taxon>Eurotiomycetes</taxon>
        <taxon>Chaetothyriomycetidae</taxon>
        <taxon>Chaetothyriales</taxon>
        <taxon>Herpotrichiellaceae</taxon>
        <taxon>Phialophora</taxon>
    </lineage>
</organism>
<feature type="region of interest" description="Disordered" evidence="1">
    <location>
        <begin position="29"/>
        <end position="57"/>
    </location>
</feature>
<accession>A0A0D2GAB8</accession>
<evidence type="ECO:0000313" key="2">
    <source>
        <dbReference type="EMBL" id="KIW68919.1"/>
    </source>
</evidence>
<evidence type="ECO:0000313" key="3">
    <source>
        <dbReference type="Proteomes" id="UP000054266"/>
    </source>
</evidence>
<dbReference type="Proteomes" id="UP000054266">
    <property type="component" value="Unassembled WGS sequence"/>
</dbReference>
<dbReference type="EMBL" id="KN846958">
    <property type="protein sequence ID" value="KIW68919.1"/>
    <property type="molecule type" value="Genomic_DNA"/>
</dbReference>
<name>A0A0D2GAB8_9EURO</name>
<gene>
    <name evidence="2" type="ORF">PV04_04831</name>
</gene>
<keyword evidence="3" id="KW-1185">Reference proteome</keyword>
<dbReference type="HOGENOM" id="CLU_1937900_0_0_1"/>
<protein>
    <submittedName>
        <fullName evidence="2">Uncharacterized protein</fullName>
    </submittedName>
</protein>
<dbReference type="AlphaFoldDB" id="A0A0D2GAB8"/>
<sequence>MHGRSPVDKCPSTDKPETAIVPKAARAARLGQRGLSSVTWPSERSRRRRPHLSLHYNSKNNEQGRICQAQTSLSASITLLVLPLPTKCSLCIVACVGRGDQLEKPGVKLEESGKLAIPMRARFDMDALYL</sequence>
<evidence type="ECO:0000256" key="1">
    <source>
        <dbReference type="SAM" id="MobiDB-lite"/>
    </source>
</evidence>
<proteinExistence type="predicted"/>